<keyword evidence="1" id="KW-0969">Cilium</keyword>
<evidence type="ECO:0000313" key="1">
    <source>
        <dbReference type="EMBL" id="NIY73292.1"/>
    </source>
</evidence>
<sequence>MQIPPTDLRLAAQKIESQFLSEMLKHTGFGGEQNGAEFDTFMRDAVSEKLVAAGGIGLSQTILTALEARND</sequence>
<gene>
    <name evidence="1" type="ORF">HCZ30_12730</name>
</gene>
<proteinExistence type="predicted"/>
<name>A0ABX0W1J6_9RHOB</name>
<organism evidence="1 2">
    <name type="scientific">Marivivens donghaensis</name>
    <dbReference type="NCBI Taxonomy" id="1699413"/>
    <lineage>
        <taxon>Bacteria</taxon>
        <taxon>Pseudomonadati</taxon>
        <taxon>Pseudomonadota</taxon>
        <taxon>Alphaproteobacteria</taxon>
        <taxon>Rhodobacterales</taxon>
        <taxon>Paracoccaceae</taxon>
        <taxon>Marivivens group</taxon>
        <taxon>Marivivens</taxon>
    </lineage>
</organism>
<keyword evidence="1" id="KW-0282">Flagellum</keyword>
<protein>
    <submittedName>
        <fullName evidence="1">Flagellar biosynthesis protein FlgJ</fullName>
    </submittedName>
</protein>
<dbReference type="EMBL" id="JAATOP010000008">
    <property type="protein sequence ID" value="NIY73292.1"/>
    <property type="molecule type" value="Genomic_DNA"/>
</dbReference>
<evidence type="ECO:0000313" key="2">
    <source>
        <dbReference type="Proteomes" id="UP000709466"/>
    </source>
</evidence>
<accession>A0ABX0W1J6</accession>
<dbReference type="RefSeq" id="WP_167638675.1">
    <property type="nucleotide sequence ID" value="NZ_JAATOP010000008.1"/>
</dbReference>
<dbReference type="Proteomes" id="UP000709466">
    <property type="component" value="Unassembled WGS sequence"/>
</dbReference>
<comment type="caution">
    <text evidence="1">The sequence shown here is derived from an EMBL/GenBank/DDBJ whole genome shotgun (WGS) entry which is preliminary data.</text>
</comment>
<keyword evidence="2" id="KW-1185">Reference proteome</keyword>
<reference evidence="1 2" key="1">
    <citation type="submission" date="2020-03" db="EMBL/GenBank/DDBJ databases">
        <title>Bacterial isolates of synthetic phycosphere.</title>
        <authorList>
            <person name="Fu H."/>
            <person name="Moran M.A."/>
        </authorList>
    </citation>
    <scope>NUCLEOTIDE SEQUENCE [LARGE SCALE GENOMIC DNA]</scope>
    <source>
        <strain evidence="1 2">HF1</strain>
    </source>
</reference>
<keyword evidence="1" id="KW-0966">Cell projection</keyword>